<evidence type="ECO:0000256" key="3">
    <source>
        <dbReference type="ARBA" id="ARBA00022475"/>
    </source>
</evidence>
<dbReference type="Proteomes" id="UP000537204">
    <property type="component" value="Unassembled WGS sequence"/>
</dbReference>
<name>A0A7W9E0P3_9SPHI</name>
<dbReference type="GO" id="GO:0022857">
    <property type="term" value="F:transmembrane transporter activity"/>
    <property type="evidence" value="ECO:0007669"/>
    <property type="project" value="InterPro"/>
</dbReference>
<evidence type="ECO:0000259" key="8">
    <source>
        <dbReference type="PROSITE" id="PS50850"/>
    </source>
</evidence>
<feature type="domain" description="Major facilitator superfamily (MFS) profile" evidence="8">
    <location>
        <begin position="1"/>
        <end position="208"/>
    </location>
</feature>
<dbReference type="GO" id="GO:0005886">
    <property type="term" value="C:plasma membrane"/>
    <property type="evidence" value="ECO:0007669"/>
    <property type="project" value="UniProtKB-SubCell"/>
</dbReference>
<dbReference type="PANTHER" id="PTHR23513">
    <property type="entry name" value="INTEGRAL MEMBRANE EFFLUX PROTEIN-RELATED"/>
    <property type="match status" value="1"/>
</dbReference>
<feature type="transmembrane region" description="Helical" evidence="7">
    <location>
        <begin position="239"/>
        <end position="257"/>
    </location>
</feature>
<feature type="transmembrane region" description="Helical" evidence="7">
    <location>
        <begin position="115"/>
        <end position="134"/>
    </location>
</feature>
<protein>
    <submittedName>
        <fullName evidence="9">MFS family permease</fullName>
    </submittedName>
</protein>
<dbReference type="RefSeq" id="WP_183882728.1">
    <property type="nucleotide sequence ID" value="NZ_JACHCE010000004.1"/>
</dbReference>
<evidence type="ECO:0000256" key="1">
    <source>
        <dbReference type="ARBA" id="ARBA00004651"/>
    </source>
</evidence>
<dbReference type="PROSITE" id="PS50850">
    <property type="entry name" value="MFS"/>
    <property type="match status" value="1"/>
</dbReference>
<evidence type="ECO:0000256" key="4">
    <source>
        <dbReference type="ARBA" id="ARBA00022692"/>
    </source>
</evidence>
<dbReference type="CDD" id="cd06173">
    <property type="entry name" value="MFS_MefA_like"/>
    <property type="match status" value="1"/>
</dbReference>
<comment type="subcellular location">
    <subcellularLocation>
        <location evidence="1">Cell membrane</location>
        <topology evidence="1">Multi-pass membrane protein</topology>
    </subcellularLocation>
</comment>
<dbReference type="InterPro" id="IPR010290">
    <property type="entry name" value="TM_effector"/>
</dbReference>
<feature type="transmembrane region" description="Helical" evidence="7">
    <location>
        <begin position="269"/>
        <end position="287"/>
    </location>
</feature>
<feature type="transmembrane region" description="Helical" evidence="7">
    <location>
        <begin position="378"/>
        <end position="404"/>
    </location>
</feature>
<dbReference type="SUPFAM" id="SSF103473">
    <property type="entry name" value="MFS general substrate transporter"/>
    <property type="match status" value="1"/>
</dbReference>
<dbReference type="InterPro" id="IPR036259">
    <property type="entry name" value="MFS_trans_sf"/>
</dbReference>
<dbReference type="InterPro" id="IPR020846">
    <property type="entry name" value="MFS_dom"/>
</dbReference>
<organism evidence="9 10">
    <name type="scientific">Pedobacter cryoconitis</name>
    <dbReference type="NCBI Taxonomy" id="188932"/>
    <lineage>
        <taxon>Bacteria</taxon>
        <taxon>Pseudomonadati</taxon>
        <taxon>Bacteroidota</taxon>
        <taxon>Sphingobacteriia</taxon>
        <taxon>Sphingobacteriales</taxon>
        <taxon>Sphingobacteriaceae</taxon>
        <taxon>Pedobacter</taxon>
    </lineage>
</organism>
<keyword evidence="6 7" id="KW-0472">Membrane</keyword>
<accession>A0A7W9E0P3</accession>
<dbReference type="EMBL" id="JACHCE010000004">
    <property type="protein sequence ID" value="MBB5636820.1"/>
    <property type="molecule type" value="Genomic_DNA"/>
</dbReference>
<feature type="transmembrane region" description="Helical" evidence="7">
    <location>
        <begin position="51"/>
        <end position="72"/>
    </location>
</feature>
<keyword evidence="2" id="KW-0813">Transport</keyword>
<feature type="transmembrane region" description="Helical" evidence="7">
    <location>
        <begin position="176"/>
        <end position="203"/>
    </location>
</feature>
<evidence type="ECO:0000256" key="7">
    <source>
        <dbReference type="SAM" id="Phobius"/>
    </source>
</evidence>
<dbReference type="PANTHER" id="PTHR23513:SF9">
    <property type="entry name" value="ENTEROBACTIN EXPORTER ENTS"/>
    <property type="match status" value="1"/>
</dbReference>
<evidence type="ECO:0000256" key="6">
    <source>
        <dbReference type="ARBA" id="ARBA00023136"/>
    </source>
</evidence>
<feature type="transmembrane region" description="Helical" evidence="7">
    <location>
        <begin position="20"/>
        <end position="44"/>
    </location>
</feature>
<evidence type="ECO:0000256" key="2">
    <source>
        <dbReference type="ARBA" id="ARBA00022448"/>
    </source>
</evidence>
<comment type="caution">
    <text evidence="9">The sequence shown here is derived from an EMBL/GenBank/DDBJ whole genome shotgun (WGS) entry which is preliminary data.</text>
</comment>
<keyword evidence="3" id="KW-1003">Cell membrane</keyword>
<dbReference type="Gene3D" id="1.20.1250.20">
    <property type="entry name" value="MFS general substrate transporter like domains"/>
    <property type="match status" value="1"/>
</dbReference>
<proteinExistence type="predicted"/>
<feature type="transmembrane region" description="Helical" evidence="7">
    <location>
        <begin position="299"/>
        <end position="316"/>
    </location>
</feature>
<feature type="transmembrane region" description="Helical" evidence="7">
    <location>
        <begin position="84"/>
        <end position="103"/>
    </location>
</feature>
<evidence type="ECO:0000256" key="5">
    <source>
        <dbReference type="ARBA" id="ARBA00022989"/>
    </source>
</evidence>
<keyword evidence="5 7" id="KW-1133">Transmembrane helix</keyword>
<evidence type="ECO:0000313" key="10">
    <source>
        <dbReference type="Proteomes" id="UP000537204"/>
    </source>
</evidence>
<evidence type="ECO:0000313" key="9">
    <source>
        <dbReference type="EMBL" id="MBB5636820.1"/>
    </source>
</evidence>
<sequence length="418" mass="45910">MERVLVMSDSFAALRHRDFRVYIGTRLFFTFAYQMQTVITGFYIYHLTNSVFLLGLFGLFEAVPAIVVSLYGGYVADKSEKRKVLLWIYTAVLLFSLVMSGVTMTSVRSYISSGAIIKIIFFLVFCNGVARAFLGPANFTIYTDSLPKDAYANGNSWNSTIRQAGSILGPAVGGMVYGYFGITAALGLIVIFILIALITACFLKKYPPAFIPKENFWKSLAEGIQFVFKNKMMLGAMSLDLFSVFFGGFVALLPVFANDILKVGPQGLGLMRAASSAGAILVMLLMTKYSPMNKPWRNLLLAITGFGLSIICFGLSKNFYWSLFLLFASGGFDSINMLIRGTIMQLLTPETMRGRVSAVTSMFIDSSNEIGDFESGTVAGFIGTIPAVIFGGCMTLLVVGVTYYKTKKFLLLTVEDIH</sequence>
<reference evidence="9 10" key="1">
    <citation type="submission" date="2020-08" db="EMBL/GenBank/DDBJ databases">
        <title>Genomic Encyclopedia of Type Strains, Phase IV (KMG-V): Genome sequencing to study the core and pangenomes of soil and plant-associated prokaryotes.</title>
        <authorList>
            <person name="Whitman W."/>
        </authorList>
    </citation>
    <scope>NUCLEOTIDE SEQUENCE [LARGE SCALE GENOMIC DNA]</scope>
    <source>
        <strain evidence="9 10">S3M1</strain>
    </source>
</reference>
<dbReference type="AlphaFoldDB" id="A0A7W9E0P3"/>
<gene>
    <name evidence="9" type="ORF">HDE68_002733</name>
</gene>
<keyword evidence="4 7" id="KW-0812">Transmembrane</keyword>
<dbReference type="Pfam" id="PF05977">
    <property type="entry name" value="MFS_3"/>
    <property type="match status" value="1"/>
</dbReference>